<dbReference type="GO" id="GO:0006351">
    <property type="term" value="P:DNA-templated transcription"/>
    <property type="evidence" value="ECO:0007669"/>
    <property type="project" value="InterPro"/>
</dbReference>
<accession>A0AAN8VPH7</accession>
<evidence type="ECO:0000256" key="4">
    <source>
        <dbReference type="ARBA" id="ARBA00023163"/>
    </source>
</evidence>
<dbReference type="InterPro" id="IPR033264">
    <property type="entry name" value="BZR"/>
</dbReference>
<evidence type="ECO:0000259" key="7">
    <source>
        <dbReference type="Pfam" id="PF05687"/>
    </source>
</evidence>
<dbReference type="InterPro" id="IPR008540">
    <property type="entry name" value="BES1_N"/>
</dbReference>
<proteinExistence type="inferred from homology"/>
<evidence type="ECO:0000256" key="3">
    <source>
        <dbReference type="ARBA" id="ARBA00023125"/>
    </source>
</evidence>
<dbReference type="AlphaFoldDB" id="A0AAN8VPH7"/>
<dbReference type="GO" id="GO:0009742">
    <property type="term" value="P:brassinosteroid mediated signaling pathway"/>
    <property type="evidence" value="ECO:0007669"/>
    <property type="project" value="UniProtKB-UniRule"/>
</dbReference>
<dbReference type="PANTHER" id="PTHR31506:SF22">
    <property type="entry name" value="PROTEIN BRASSINAZOLE-RESISTANT 2"/>
    <property type="match status" value="1"/>
</dbReference>
<keyword evidence="3 5" id="KW-0238">DNA-binding</keyword>
<evidence type="ECO:0000256" key="1">
    <source>
        <dbReference type="ARBA" id="ARBA00005909"/>
    </source>
</evidence>
<evidence type="ECO:0000256" key="2">
    <source>
        <dbReference type="ARBA" id="ARBA00023015"/>
    </source>
</evidence>
<keyword evidence="4 5" id="KW-0804">Transcription</keyword>
<dbReference type="GO" id="GO:0003677">
    <property type="term" value="F:DNA binding"/>
    <property type="evidence" value="ECO:0007669"/>
    <property type="project" value="UniProtKB-UniRule"/>
</dbReference>
<evidence type="ECO:0000313" key="8">
    <source>
        <dbReference type="EMBL" id="KAK6938783.1"/>
    </source>
</evidence>
<protein>
    <recommendedName>
        <fullName evidence="5">Protein BZR1 homolog</fullName>
    </recommendedName>
    <alternativeName>
        <fullName evidence="5">Protein BRASSINAZOLE-RESISTANT 1 homolog</fullName>
    </alternativeName>
</protein>
<organism evidence="8 9">
    <name type="scientific">Dillenia turbinata</name>
    <dbReference type="NCBI Taxonomy" id="194707"/>
    <lineage>
        <taxon>Eukaryota</taxon>
        <taxon>Viridiplantae</taxon>
        <taxon>Streptophyta</taxon>
        <taxon>Embryophyta</taxon>
        <taxon>Tracheophyta</taxon>
        <taxon>Spermatophyta</taxon>
        <taxon>Magnoliopsida</taxon>
        <taxon>eudicotyledons</taxon>
        <taxon>Gunneridae</taxon>
        <taxon>Pentapetalae</taxon>
        <taxon>Dilleniales</taxon>
        <taxon>Dilleniaceae</taxon>
        <taxon>Dillenia</taxon>
    </lineage>
</organism>
<feature type="region of interest" description="Disordered" evidence="6">
    <location>
        <begin position="208"/>
        <end position="240"/>
    </location>
</feature>
<feature type="region of interest" description="Disordered" evidence="6">
    <location>
        <begin position="1"/>
        <end position="34"/>
    </location>
</feature>
<comment type="caution">
    <text evidence="8">The sequence shown here is derived from an EMBL/GenBank/DDBJ whole genome shotgun (WGS) entry which is preliminary data.</text>
</comment>
<evidence type="ECO:0000256" key="5">
    <source>
        <dbReference type="RuleBase" id="RU369040"/>
    </source>
</evidence>
<dbReference type="GO" id="GO:0005634">
    <property type="term" value="C:nucleus"/>
    <property type="evidence" value="ECO:0007669"/>
    <property type="project" value="UniProtKB-SubCell"/>
</dbReference>
<comment type="similarity">
    <text evidence="1 5">Belongs to the BZR/LAT61 family.</text>
</comment>
<keyword evidence="5" id="KW-1070">Brassinosteroid signaling pathway</keyword>
<sequence length="315" mass="34350">MTLEGGGGVGGSMTTNRRKPSWKERENNRRREKRRRAIAARIFAGLRAQGNYNLPKHCDHNHVLMALCDEAGWTVESDGTTYRKGCKPLQSFEIGGTSRPISPCSSLKPSPPSSAYVTPIPSYQASPSSSSFPSPSRILDNNSPSSFLFSFARSSAPSLPPLRISNSAPVTPPVSSPTRKHQQQTIFNWEALTKESMASFNYPYSAVSAPASPTRSQHLLPPPAVSERDESDGSTGDSSQWMSFQAFAPSGIPRSPSFTLVRPVVQRMPPKTAMTENVGAKVFEFESGQVKPWQGERIHELDDLELTLGSGKAQN</sequence>
<comment type="function">
    <text evidence="5">Functions in brassinosteroid signaling. May function as transcriptional repressor.</text>
</comment>
<dbReference type="PANTHER" id="PTHR31506">
    <property type="entry name" value="BES1/BZR1 HOMOLOG PROTEIN 3-RELATED"/>
    <property type="match status" value="1"/>
</dbReference>
<dbReference type="Proteomes" id="UP001370490">
    <property type="component" value="Unassembled WGS sequence"/>
</dbReference>
<name>A0AAN8VPH7_9MAGN</name>
<dbReference type="EMBL" id="JBAMMX010000006">
    <property type="protein sequence ID" value="KAK6938783.1"/>
    <property type="molecule type" value="Genomic_DNA"/>
</dbReference>
<keyword evidence="2 5" id="KW-0805">Transcription regulation</keyword>
<evidence type="ECO:0000256" key="6">
    <source>
        <dbReference type="SAM" id="MobiDB-lite"/>
    </source>
</evidence>
<dbReference type="GO" id="GO:0003700">
    <property type="term" value="F:DNA-binding transcription factor activity"/>
    <property type="evidence" value="ECO:0007669"/>
    <property type="project" value="UniProtKB-UniRule"/>
</dbReference>
<reference evidence="8 9" key="1">
    <citation type="submission" date="2023-12" db="EMBL/GenBank/DDBJ databases">
        <title>A high-quality genome assembly for Dillenia turbinata (Dilleniales).</title>
        <authorList>
            <person name="Chanderbali A."/>
        </authorList>
    </citation>
    <scope>NUCLEOTIDE SEQUENCE [LARGE SCALE GENOMIC DNA]</scope>
    <source>
        <strain evidence="8">LSX21</strain>
        <tissue evidence="8">Leaf</tissue>
    </source>
</reference>
<feature type="domain" description="BES1/BZR1 plant transcription factor N-terminal" evidence="7">
    <location>
        <begin position="16"/>
        <end position="138"/>
    </location>
</feature>
<evidence type="ECO:0000313" key="9">
    <source>
        <dbReference type="Proteomes" id="UP001370490"/>
    </source>
</evidence>
<feature type="compositionally biased region" description="Gly residues" evidence="6">
    <location>
        <begin position="1"/>
        <end position="11"/>
    </location>
</feature>
<gene>
    <name evidence="8" type="ORF">RJ641_032291</name>
</gene>
<keyword evidence="9" id="KW-1185">Reference proteome</keyword>
<dbReference type="Pfam" id="PF05687">
    <property type="entry name" value="BES1_N"/>
    <property type="match status" value="1"/>
</dbReference>
<comment type="subcellular location">
    <subcellularLocation>
        <location evidence="5">Nucleus</location>
    </subcellularLocation>
</comment>